<evidence type="ECO:0000259" key="1">
    <source>
        <dbReference type="Pfam" id="PF00078"/>
    </source>
</evidence>
<dbReference type="Gene3D" id="3.10.10.10">
    <property type="entry name" value="HIV Type 1 Reverse Transcriptase, subunit A, domain 1"/>
    <property type="match status" value="1"/>
</dbReference>
<dbReference type="PANTHER" id="PTHR33064:SF37">
    <property type="entry name" value="RIBONUCLEASE H"/>
    <property type="match status" value="1"/>
</dbReference>
<dbReference type="InterPro" id="IPR051320">
    <property type="entry name" value="Viral_Replic_Matur_Polypro"/>
</dbReference>
<accession>B4NSS1</accession>
<dbReference type="PANTHER" id="PTHR33064">
    <property type="entry name" value="POL PROTEIN"/>
    <property type="match status" value="1"/>
</dbReference>
<feature type="domain" description="Reverse transcriptase" evidence="1">
    <location>
        <begin position="51"/>
        <end position="107"/>
    </location>
</feature>
<dbReference type="InterPro" id="IPR000477">
    <property type="entry name" value="RT_dom"/>
</dbReference>
<dbReference type="AlphaFoldDB" id="B4NSS1"/>
<name>B4NSS1_DROSI</name>
<dbReference type="Proteomes" id="UP000000304">
    <property type="component" value="Unassembled WGS sequence"/>
</dbReference>
<dbReference type="Pfam" id="PF17919">
    <property type="entry name" value="RT_RNaseH_2"/>
    <property type="match status" value="1"/>
</dbReference>
<proteinExistence type="predicted"/>
<dbReference type="HOGENOM" id="CLU_1046851_0_0_1"/>
<dbReference type="InterPro" id="IPR043128">
    <property type="entry name" value="Rev_trsase/Diguanyl_cyclase"/>
</dbReference>
<dbReference type="InterPro" id="IPR041577">
    <property type="entry name" value="RT_RNaseH_2"/>
</dbReference>
<dbReference type="SUPFAM" id="SSF56672">
    <property type="entry name" value="DNA/RNA polymerases"/>
    <property type="match status" value="1"/>
</dbReference>
<protein>
    <submittedName>
        <fullName evidence="3">GD17694</fullName>
    </submittedName>
</protein>
<reference evidence="3 4" key="1">
    <citation type="journal article" date="2007" name="Nature">
        <title>Evolution of genes and genomes on the Drosophila phylogeny.</title>
        <authorList>
            <consortium name="Drosophila 12 Genomes Consortium"/>
            <person name="Clark A.G."/>
            <person name="Eisen M.B."/>
            <person name="Smith D.R."/>
            <person name="Bergman C.M."/>
            <person name="Oliver B."/>
            <person name="Markow T.A."/>
            <person name="Kaufman T.C."/>
            <person name="Kellis M."/>
            <person name="Gelbart W."/>
            <person name="Iyer V.N."/>
            <person name="Pollard D.A."/>
            <person name="Sackton T.B."/>
            <person name="Larracuente A.M."/>
            <person name="Singh N.D."/>
            <person name="Abad J.P."/>
            <person name="Abt D.N."/>
            <person name="Adryan B."/>
            <person name="Aguade M."/>
            <person name="Akashi H."/>
            <person name="Anderson W.W."/>
            <person name="Aquadro C.F."/>
            <person name="Ardell D.H."/>
            <person name="Arguello R."/>
            <person name="Artieri C.G."/>
            <person name="Barbash D.A."/>
            <person name="Barker D."/>
            <person name="Barsanti P."/>
            <person name="Batterham P."/>
            <person name="Batzoglou S."/>
            <person name="Begun D."/>
            <person name="Bhutkar A."/>
            <person name="Blanco E."/>
            <person name="Bosak S.A."/>
            <person name="Bradley R.K."/>
            <person name="Brand A.D."/>
            <person name="Brent M.R."/>
            <person name="Brooks A.N."/>
            <person name="Brown R.H."/>
            <person name="Butlin R.K."/>
            <person name="Caggese C."/>
            <person name="Calvi B.R."/>
            <person name="Bernardo de Carvalho A."/>
            <person name="Caspi A."/>
            <person name="Castrezana S."/>
            <person name="Celniker S.E."/>
            <person name="Chang J.L."/>
            <person name="Chapple C."/>
            <person name="Chatterji S."/>
            <person name="Chinwalla A."/>
            <person name="Civetta A."/>
            <person name="Clifton S.W."/>
            <person name="Comeron J.M."/>
            <person name="Costello J.C."/>
            <person name="Coyne J.A."/>
            <person name="Daub J."/>
            <person name="David R.G."/>
            <person name="Delcher A.L."/>
            <person name="Delehaunty K."/>
            <person name="Do C.B."/>
            <person name="Ebling H."/>
            <person name="Edwards K."/>
            <person name="Eickbush T."/>
            <person name="Evans J.D."/>
            <person name="Filipski A."/>
            <person name="Findeiss S."/>
            <person name="Freyhult E."/>
            <person name="Fulton L."/>
            <person name="Fulton R."/>
            <person name="Garcia A.C."/>
            <person name="Gardiner A."/>
            <person name="Garfield D.A."/>
            <person name="Garvin B.E."/>
            <person name="Gibson G."/>
            <person name="Gilbert D."/>
            <person name="Gnerre S."/>
            <person name="Godfrey J."/>
            <person name="Good R."/>
            <person name="Gotea V."/>
            <person name="Gravely B."/>
            <person name="Greenberg A.J."/>
            <person name="Griffiths-Jones S."/>
            <person name="Gross S."/>
            <person name="Guigo R."/>
            <person name="Gustafson E.A."/>
            <person name="Haerty W."/>
            <person name="Hahn M.W."/>
            <person name="Halligan D.L."/>
            <person name="Halpern A.L."/>
            <person name="Halter G.M."/>
            <person name="Han M.V."/>
            <person name="Heger A."/>
            <person name="Hillier L."/>
            <person name="Hinrichs A.S."/>
            <person name="Holmes I."/>
            <person name="Hoskins R.A."/>
            <person name="Hubisz M.J."/>
            <person name="Hultmark D."/>
            <person name="Huntley M.A."/>
            <person name="Jaffe D.B."/>
            <person name="Jagadeeshan S."/>
            <person name="Jeck W.R."/>
            <person name="Johnson J."/>
            <person name="Jones C.D."/>
            <person name="Jordan W.C."/>
            <person name="Karpen G.H."/>
            <person name="Kataoka E."/>
            <person name="Keightley P.D."/>
            <person name="Kheradpour P."/>
            <person name="Kirkness E.F."/>
            <person name="Koerich L.B."/>
            <person name="Kristiansen K."/>
            <person name="Kudrna D."/>
            <person name="Kulathinal R.J."/>
            <person name="Kumar S."/>
            <person name="Kwok R."/>
            <person name="Lander E."/>
            <person name="Langley C.H."/>
            <person name="Lapoint R."/>
            <person name="Lazzaro B.P."/>
            <person name="Lee S.J."/>
            <person name="Levesque L."/>
            <person name="Li R."/>
            <person name="Lin C.F."/>
            <person name="Lin M.F."/>
            <person name="Lindblad-Toh K."/>
            <person name="Llopart A."/>
            <person name="Long M."/>
            <person name="Low L."/>
            <person name="Lozovsky E."/>
            <person name="Lu J."/>
            <person name="Luo M."/>
            <person name="Machado C.A."/>
            <person name="Makalowski W."/>
            <person name="Marzo M."/>
            <person name="Matsuda M."/>
            <person name="Matzkin L."/>
            <person name="McAllister B."/>
            <person name="McBride C.S."/>
            <person name="McKernan B."/>
            <person name="McKernan K."/>
            <person name="Mendez-Lago M."/>
            <person name="Minx P."/>
            <person name="Mollenhauer M.U."/>
            <person name="Montooth K."/>
            <person name="Mount S.M."/>
            <person name="Mu X."/>
            <person name="Myers E."/>
            <person name="Negre B."/>
            <person name="Newfeld S."/>
            <person name="Nielsen R."/>
            <person name="Noor M.A."/>
            <person name="O'Grady P."/>
            <person name="Pachter L."/>
            <person name="Papaceit M."/>
            <person name="Parisi M.J."/>
            <person name="Parisi M."/>
            <person name="Parts L."/>
            <person name="Pedersen J.S."/>
            <person name="Pesole G."/>
            <person name="Phillippy A.M."/>
            <person name="Ponting C.P."/>
            <person name="Pop M."/>
            <person name="Porcelli D."/>
            <person name="Powell J.R."/>
            <person name="Prohaska S."/>
            <person name="Pruitt K."/>
            <person name="Puig M."/>
            <person name="Quesneville H."/>
            <person name="Ram K.R."/>
            <person name="Rand D."/>
            <person name="Rasmussen M.D."/>
            <person name="Reed L.K."/>
            <person name="Reenan R."/>
            <person name="Reily A."/>
            <person name="Remington K.A."/>
            <person name="Rieger T.T."/>
            <person name="Ritchie M.G."/>
            <person name="Robin C."/>
            <person name="Rogers Y.H."/>
            <person name="Rohde C."/>
            <person name="Rozas J."/>
            <person name="Rubenfield M.J."/>
            <person name="Ruiz A."/>
            <person name="Russo S."/>
            <person name="Salzberg S.L."/>
            <person name="Sanchez-Gracia A."/>
            <person name="Saranga D.J."/>
            <person name="Sato H."/>
            <person name="Schaeffer S.W."/>
            <person name="Schatz M.C."/>
            <person name="Schlenke T."/>
            <person name="Schwartz R."/>
            <person name="Segarra C."/>
            <person name="Singh R.S."/>
            <person name="Sirot L."/>
            <person name="Sirota M."/>
            <person name="Sisneros N.B."/>
            <person name="Smith C.D."/>
            <person name="Smith T.F."/>
            <person name="Spieth J."/>
            <person name="Stage D.E."/>
            <person name="Stark A."/>
            <person name="Stephan W."/>
            <person name="Strausberg R.L."/>
            <person name="Strempel S."/>
            <person name="Sturgill D."/>
            <person name="Sutton G."/>
            <person name="Sutton G.G."/>
            <person name="Tao W."/>
            <person name="Teichmann S."/>
            <person name="Tobari Y.N."/>
            <person name="Tomimura Y."/>
            <person name="Tsolas J.M."/>
            <person name="Valente V.L."/>
            <person name="Venter E."/>
            <person name="Venter J.C."/>
            <person name="Vicario S."/>
            <person name="Vieira F.G."/>
            <person name="Vilella A.J."/>
            <person name="Villasante A."/>
            <person name="Walenz B."/>
            <person name="Wang J."/>
            <person name="Wasserman M."/>
            <person name="Watts T."/>
            <person name="Wilson D."/>
            <person name="Wilson R.K."/>
            <person name="Wing R.A."/>
            <person name="Wolfner M.F."/>
            <person name="Wong A."/>
            <person name="Wong G.K."/>
            <person name="Wu C.I."/>
            <person name="Wu G."/>
            <person name="Yamamoto D."/>
            <person name="Yang H.P."/>
            <person name="Yang S.P."/>
            <person name="Yorke J.A."/>
            <person name="Yoshida K."/>
            <person name="Zdobnov E."/>
            <person name="Zhang P."/>
            <person name="Zhang Y."/>
            <person name="Zimin A.V."/>
            <person name="Baldwin J."/>
            <person name="Abdouelleil A."/>
            <person name="Abdulkadir J."/>
            <person name="Abebe A."/>
            <person name="Abera B."/>
            <person name="Abreu J."/>
            <person name="Acer S.C."/>
            <person name="Aftuck L."/>
            <person name="Alexander A."/>
            <person name="An P."/>
            <person name="Anderson E."/>
            <person name="Anderson S."/>
            <person name="Arachi H."/>
            <person name="Azer M."/>
            <person name="Bachantsang P."/>
            <person name="Barry A."/>
            <person name="Bayul T."/>
            <person name="Berlin A."/>
            <person name="Bessette D."/>
            <person name="Bloom T."/>
            <person name="Blye J."/>
            <person name="Boguslavskiy L."/>
            <person name="Bonnet C."/>
            <person name="Boukhgalter B."/>
            <person name="Bourzgui I."/>
            <person name="Brown A."/>
            <person name="Cahill P."/>
            <person name="Channer S."/>
            <person name="Cheshatsang Y."/>
            <person name="Chuda L."/>
            <person name="Citroen M."/>
            <person name="Collymore A."/>
            <person name="Cooke P."/>
            <person name="Costello M."/>
            <person name="D'Aco K."/>
            <person name="Daza R."/>
            <person name="De Haan G."/>
            <person name="DeGray S."/>
            <person name="DeMaso C."/>
            <person name="Dhargay N."/>
            <person name="Dooley K."/>
            <person name="Dooley E."/>
            <person name="Doricent M."/>
            <person name="Dorje P."/>
            <person name="Dorjee K."/>
            <person name="Dupes A."/>
            <person name="Elong R."/>
            <person name="Falk J."/>
            <person name="Farina A."/>
            <person name="Faro S."/>
            <person name="Ferguson D."/>
            <person name="Fisher S."/>
            <person name="Foley C.D."/>
            <person name="Franke A."/>
            <person name="Friedrich D."/>
            <person name="Gadbois L."/>
            <person name="Gearin G."/>
            <person name="Gearin C.R."/>
            <person name="Giannoukos G."/>
            <person name="Goode T."/>
            <person name="Graham J."/>
            <person name="Grandbois E."/>
            <person name="Grewal S."/>
            <person name="Gyaltsen K."/>
            <person name="Hafez N."/>
            <person name="Hagos B."/>
            <person name="Hall J."/>
            <person name="Henson C."/>
            <person name="Hollinger A."/>
            <person name="Honan T."/>
            <person name="Huard M.D."/>
            <person name="Hughes L."/>
            <person name="Hurhula B."/>
            <person name="Husby M.E."/>
            <person name="Kamat A."/>
            <person name="Kanga B."/>
            <person name="Kashin S."/>
            <person name="Khazanovich D."/>
            <person name="Kisner P."/>
            <person name="Lance K."/>
            <person name="Lara M."/>
            <person name="Lee W."/>
            <person name="Lennon N."/>
            <person name="Letendre F."/>
            <person name="LeVine R."/>
            <person name="Lipovsky A."/>
            <person name="Liu X."/>
            <person name="Liu J."/>
            <person name="Liu S."/>
            <person name="Lokyitsang T."/>
            <person name="Lokyitsang Y."/>
            <person name="Lubonja R."/>
            <person name="Lui A."/>
            <person name="MacDonald P."/>
            <person name="Magnisalis V."/>
            <person name="Maru K."/>
            <person name="Matthews C."/>
            <person name="McCusker W."/>
            <person name="McDonough S."/>
            <person name="Mehta T."/>
            <person name="Meldrim J."/>
            <person name="Meneus L."/>
            <person name="Mihai O."/>
            <person name="Mihalev A."/>
            <person name="Mihova T."/>
            <person name="Mittelman R."/>
            <person name="Mlenga V."/>
            <person name="Montmayeur A."/>
            <person name="Mulrain L."/>
            <person name="Navidi A."/>
            <person name="Naylor J."/>
            <person name="Negash T."/>
            <person name="Nguyen T."/>
            <person name="Nguyen N."/>
            <person name="Nicol R."/>
            <person name="Norbu C."/>
            <person name="Norbu N."/>
            <person name="Novod N."/>
            <person name="O'Neill B."/>
            <person name="Osman S."/>
            <person name="Markiewicz E."/>
            <person name="Oyono O.L."/>
            <person name="Patti C."/>
            <person name="Phunkhang P."/>
            <person name="Pierre F."/>
            <person name="Priest M."/>
            <person name="Raghuraman S."/>
            <person name="Rege F."/>
            <person name="Reyes R."/>
            <person name="Rise C."/>
            <person name="Rogov P."/>
            <person name="Ross K."/>
            <person name="Ryan E."/>
            <person name="Settipalli S."/>
            <person name="Shea T."/>
            <person name="Sherpa N."/>
            <person name="Shi L."/>
            <person name="Shih D."/>
            <person name="Sparrow T."/>
            <person name="Spaulding J."/>
            <person name="Stalker J."/>
            <person name="Stange-Thomann N."/>
            <person name="Stavropoulos S."/>
            <person name="Stone C."/>
            <person name="Strader C."/>
            <person name="Tesfaye S."/>
            <person name="Thomson T."/>
            <person name="Thoulutsang Y."/>
            <person name="Thoulutsang D."/>
            <person name="Topham K."/>
            <person name="Topping I."/>
            <person name="Tsamla T."/>
            <person name="Vassiliev H."/>
            <person name="Vo A."/>
            <person name="Wangchuk T."/>
            <person name="Wangdi T."/>
            <person name="Weiand M."/>
            <person name="Wilkinson J."/>
            <person name="Wilson A."/>
            <person name="Yadav S."/>
            <person name="Young G."/>
            <person name="Yu Q."/>
            <person name="Zembek L."/>
            <person name="Zhong D."/>
            <person name="Zimmer A."/>
            <person name="Zwirko Z."/>
            <person name="Jaffe D.B."/>
            <person name="Alvarez P."/>
            <person name="Brockman W."/>
            <person name="Butler J."/>
            <person name="Chin C."/>
            <person name="Gnerre S."/>
            <person name="Grabherr M."/>
            <person name="Kleber M."/>
            <person name="Mauceli E."/>
            <person name="MacCallum I."/>
        </authorList>
    </citation>
    <scope>NUCLEOTIDE SEQUENCE [LARGE SCALE GENOMIC DNA]</scope>
    <source>
        <strain evidence="4">white501</strain>
    </source>
</reference>
<evidence type="ECO:0000313" key="4">
    <source>
        <dbReference type="Proteomes" id="UP000000304"/>
    </source>
</evidence>
<dbReference type="Gene3D" id="3.30.70.270">
    <property type="match status" value="1"/>
</dbReference>
<evidence type="ECO:0000259" key="2">
    <source>
        <dbReference type="Pfam" id="PF17919"/>
    </source>
</evidence>
<dbReference type="EMBL" id="CH982434">
    <property type="protein sequence ID" value="EDX15253.1"/>
    <property type="molecule type" value="Genomic_DNA"/>
</dbReference>
<organism evidence="3 4">
    <name type="scientific">Drosophila simulans</name>
    <name type="common">Fruit fly</name>
    <dbReference type="NCBI Taxonomy" id="7240"/>
    <lineage>
        <taxon>Eukaryota</taxon>
        <taxon>Metazoa</taxon>
        <taxon>Ecdysozoa</taxon>
        <taxon>Arthropoda</taxon>
        <taxon>Hexapoda</taxon>
        <taxon>Insecta</taxon>
        <taxon>Pterygota</taxon>
        <taxon>Neoptera</taxon>
        <taxon>Endopterygota</taxon>
        <taxon>Diptera</taxon>
        <taxon>Brachycera</taxon>
        <taxon>Muscomorpha</taxon>
        <taxon>Ephydroidea</taxon>
        <taxon>Drosophilidae</taxon>
        <taxon>Drosophila</taxon>
        <taxon>Sophophora</taxon>
    </lineage>
</organism>
<evidence type="ECO:0000313" key="3">
    <source>
        <dbReference type="EMBL" id="EDX15253.1"/>
    </source>
</evidence>
<dbReference type="Pfam" id="PF00078">
    <property type="entry name" value="RVT_1"/>
    <property type="match status" value="1"/>
</dbReference>
<feature type="domain" description="Reverse transcriptase/retrotransposon-derived protein RNase H-like" evidence="2">
    <location>
        <begin position="168"/>
        <end position="233"/>
    </location>
</feature>
<dbReference type="InterPro" id="IPR043502">
    <property type="entry name" value="DNA/RNA_pol_sf"/>
</dbReference>
<gene>
    <name evidence="3" type="primary">Dsim\GD17694</name>
    <name evidence="3" type="ORF">Dsim_GD17694</name>
</gene>
<sequence length="234" mass="26313">MGEAKEETESCCLSAEEREALEKVKNEFLTLEGDGLGVSSVERHYPPHSVDGILSRIDQTHYISSRDLKFAFWQIALNDKSKEYTAFTIPGRPFYQFRMMPFGLCNAAQRLLEGGCAHEPRASFGDSEDTIPDIHEVSFTSLPSHSGIVSPLRQELGYTGSTIFRSFEEKQAQAVDHLKLALTSAPVLVHADFKKHFFIQCDATYVGVKAVLFQRSQDDEELPITFFSAKMNKH</sequence>
<dbReference type="GO" id="GO:0071897">
    <property type="term" value="P:DNA biosynthetic process"/>
    <property type="evidence" value="ECO:0007669"/>
    <property type="project" value="UniProtKB-ARBA"/>
</dbReference>
<keyword evidence="4" id="KW-1185">Reference proteome</keyword>
<dbReference type="STRING" id="7240.B4NSS1"/>